<dbReference type="EMBL" id="WFKQ01000002">
    <property type="protein sequence ID" value="MUG31833.1"/>
    <property type="molecule type" value="Genomic_DNA"/>
</dbReference>
<comment type="caution">
    <text evidence="3">The sequence shown here is derived from an EMBL/GenBank/DDBJ whole genome shotgun (WGS) entry which is preliminary data.</text>
</comment>
<keyword evidence="2" id="KW-1133">Transmembrane helix</keyword>
<evidence type="ECO:0000313" key="4">
    <source>
        <dbReference type="Proteomes" id="UP000442109"/>
    </source>
</evidence>
<keyword evidence="4" id="KW-1185">Reference proteome</keyword>
<name>A0A844LZ68_9GAMM</name>
<organism evidence="3 4">
    <name type="scientific">Psychrobacter sanguinis</name>
    <dbReference type="NCBI Taxonomy" id="861445"/>
    <lineage>
        <taxon>Bacteria</taxon>
        <taxon>Pseudomonadati</taxon>
        <taxon>Pseudomonadota</taxon>
        <taxon>Gammaproteobacteria</taxon>
        <taxon>Moraxellales</taxon>
        <taxon>Moraxellaceae</taxon>
        <taxon>Psychrobacter</taxon>
    </lineage>
</organism>
<dbReference type="Proteomes" id="UP000442109">
    <property type="component" value="Unassembled WGS sequence"/>
</dbReference>
<feature type="compositionally biased region" description="Polar residues" evidence="1">
    <location>
        <begin position="73"/>
        <end position="84"/>
    </location>
</feature>
<feature type="transmembrane region" description="Helical" evidence="2">
    <location>
        <begin position="121"/>
        <end position="139"/>
    </location>
</feature>
<dbReference type="AlphaFoldDB" id="A0A844LZ68"/>
<gene>
    <name evidence="3" type="ORF">GB996_03395</name>
</gene>
<reference evidence="3 4" key="1">
    <citation type="journal article" date="2019" name="PLoS ONE">
        <title>Pup mortality in New Zealand sea lions (Phocarctos hookeri) at Enderby Island, Auckland Islands, 2013-18.</title>
        <authorList>
            <person name="Michael S.A."/>
            <person name="Hayman D.T.S."/>
            <person name="Gray R."/>
            <person name="Zhang J."/>
            <person name="Rogers L."/>
            <person name="Roe W.D."/>
        </authorList>
    </citation>
    <scope>NUCLEOTIDE SEQUENCE [LARGE SCALE GENOMIC DNA]</scope>
    <source>
        <strain evidence="3 4">SM868</strain>
    </source>
</reference>
<proteinExistence type="predicted"/>
<evidence type="ECO:0000313" key="3">
    <source>
        <dbReference type="EMBL" id="MUG31833.1"/>
    </source>
</evidence>
<dbReference type="OrthoDB" id="6658504at2"/>
<evidence type="ECO:0000256" key="1">
    <source>
        <dbReference type="SAM" id="MobiDB-lite"/>
    </source>
</evidence>
<feature type="region of interest" description="Disordered" evidence="1">
    <location>
        <begin position="61"/>
        <end position="88"/>
    </location>
</feature>
<evidence type="ECO:0000256" key="2">
    <source>
        <dbReference type="SAM" id="Phobius"/>
    </source>
</evidence>
<sequence length="146" mass="16446">MTMSTKLPKHIAQMVEKNNLVMAIKTLSEEQGIGMGEAKVIIDEHEQKLKQQQDKNVAAISAKQNKKQPMAVSKTTSQLNTAANQKIKDNPKLQALNSGLDNHLQHLGYKKPLLPYWAKRLLVILLIVVLLSLIFWQIVPKDNTPF</sequence>
<keyword evidence="2" id="KW-0812">Transmembrane</keyword>
<keyword evidence="2" id="KW-0472">Membrane</keyword>
<accession>A0A844LZ68</accession>
<protein>
    <submittedName>
        <fullName evidence="3">Uncharacterized protein</fullName>
    </submittedName>
</protein>